<evidence type="ECO:0000256" key="8">
    <source>
        <dbReference type="ARBA" id="ARBA00022842"/>
    </source>
</evidence>
<dbReference type="Proteomes" id="UP001516400">
    <property type="component" value="Unassembled WGS sequence"/>
</dbReference>
<dbReference type="GO" id="GO:0006006">
    <property type="term" value="P:glucose metabolic process"/>
    <property type="evidence" value="ECO:0007669"/>
    <property type="project" value="UniProtKB-KW"/>
</dbReference>
<dbReference type="InterPro" id="IPR016066">
    <property type="entry name" value="A-D-PHexomutase_CS"/>
</dbReference>
<evidence type="ECO:0000256" key="2">
    <source>
        <dbReference type="ARBA" id="ARBA00004496"/>
    </source>
</evidence>
<comment type="similarity">
    <text evidence="3 11">Belongs to the phosphohexose mutase family.</text>
</comment>
<dbReference type="InterPro" id="IPR016055">
    <property type="entry name" value="A-D-PHexomutase_a/b/a-I/II/III"/>
</dbReference>
<dbReference type="InterPro" id="IPR005844">
    <property type="entry name" value="A-D-PHexomutase_a/b/a-I"/>
</dbReference>
<dbReference type="Pfam" id="PF00408">
    <property type="entry name" value="PGM_PMM_IV"/>
    <property type="match status" value="1"/>
</dbReference>
<dbReference type="GO" id="GO:0046872">
    <property type="term" value="F:metal ion binding"/>
    <property type="evidence" value="ECO:0007669"/>
    <property type="project" value="UniProtKB-KW"/>
</dbReference>
<dbReference type="Pfam" id="PF02878">
    <property type="entry name" value="PGM_PMM_I"/>
    <property type="match status" value="1"/>
</dbReference>
<evidence type="ECO:0000256" key="6">
    <source>
        <dbReference type="ARBA" id="ARBA00022553"/>
    </source>
</evidence>
<keyword evidence="5" id="KW-0313">Glucose metabolism</keyword>
<feature type="domain" description="Alpha-D-phosphohexomutase alpha/beta/alpha" evidence="14">
    <location>
        <begin position="214"/>
        <end position="320"/>
    </location>
</feature>
<comment type="caution">
    <text evidence="16">The sequence shown here is derived from an EMBL/GenBank/DDBJ whole genome shotgun (WGS) entry which is preliminary data.</text>
</comment>
<dbReference type="EMBL" id="JABFTP020000021">
    <property type="protein sequence ID" value="KAL3269659.1"/>
    <property type="molecule type" value="Genomic_DNA"/>
</dbReference>
<evidence type="ECO:0000256" key="10">
    <source>
        <dbReference type="ARBA" id="ARBA00023277"/>
    </source>
</evidence>
<feature type="domain" description="Alpha-D-phosphohexomutase C-terminal" evidence="12">
    <location>
        <begin position="524"/>
        <end position="568"/>
    </location>
</feature>
<dbReference type="SUPFAM" id="SSF53738">
    <property type="entry name" value="Phosphoglucomutase, first 3 domains"/>
    <property type="match status" value="3"/>
</dbReference>
<dbReference type="InterPro" id="IPR005846">
    <property type="entry name" value="A-D-PHexomutase_a/b/a-III"/>
</dbReference>
<feature type="domain" description="Alpha-D-phosphohexomutase alpha/beta/alpha" evidence="15">
    <location>
        <begin position="332"/>
        <end position="459"/>
    </location>
</feature>
<gene>
    <name evidence="16" type="ORF">HHI36_008721</name>
</gene>
<dbReference type="PANTHER" id="PTHR45745:SF1">
    <property type="entry name" value="PHOSPHOGLUCOMUTASE 2B-RELATED"/>
    <property type="match status" value="1"/>
</dbReference>
<evidence type="ECO:0000259" key="13">
    <source>
        <dbReference type="Pfam" id="PF02878"/>
    </source>
</evidence>
<dbReference type="SUPFAM" id="SSF55957">
    <property type="entry name" value="Phosphoglucomutase, C-terminal domain"/>
    <property type="match status" value="1"/>
</dbReference>
<dbReference type="GO" id="GO:0016853">
    <property type="term" value="F:isomerase activity"/>
    <property type="evidence" value="ECO:0007669"/>
    <property type="project" value="UniProtKB-KW"/>
</dbReference>
<evidence type="ECO:0000259" key="12">
    <source>
        <dbReference type="Pfam" id="PF00408"/>
    </source>
</evidence>
<dbReference type="InterPro" id="IPR005843">
    <property type="entry name" value="A-D-PHexomutase_C"/>
</dbReference>
<evidence type="ECO:0000259" key="14">
    <source>
        <dbReference type="Pfam" id="PF02879"/>
    </source>
</evidence>
<keyword evidence="10" id="KW-0119">Carbohydrate metabolism</keyword>
<keyword evidence="17" id="KW-1185">Reference proteome</keyword>
<evidence type="ECO:0000256" key="3">
    <source>
        <dbReference type="ARBA" id="ARBA00010231"/>
    </source>
</evidence>
<keyword evidence="7 11" id="KW-0479">Metal-binding</keyword>
<dbReference type="Pfam" id="PF02879">
    <property type="entry name" value="PGM_PMM_II"/>
    <property type="match status" value="1"/>
</dbReference>
<evidence type="ECO:0000256" key="11">
    <source>
        <dbReference type="RuleBase" id="RU004326"/>
    </source>
</evidence>
<name>A0ABD2MU02_9CUCU</name>
<dbReference type="GO" id="GO:0005737">
    <property type="term" value="C:cytoplasm"/>
    <property type="evidence" value="ECO:0007669"/>
    <property type="project" value="UniProtKB-SubCell"/>
</dbReference>
<protein>
    <recommendedName>
        <fullName evidence="18">Phosphoglucomutase</fullName>
    </recommendedName>
</protein>
<keyword evidence="6" id="KW-0597">Phosphoprotein</keyword>
<dbReference type="FunFam" id="3.40.120.10:FF:000017">
    <property type="entry name" value="glucose 1,6-bisphosphate synthase"/>
    <property type="match status" value="1"/>
</dbReference>
<feature type="domain" description="Alpha-D-phosphohexomutase alpha/beta/alpha" evidence="13">
    <location>
        <begin position="46"/>
        <end position="184"/>
    </location>
</feature>
<dbReference type="CDD" id="cd05799">
    <property type="entry name" value="PGM2"/>
    <property type="match status" value="1"/>
</dbReference>
<dbReference type="AlphaFoldDB" id="A0ABD2MU02"/>
<dbReference type="Gene3D" id="3.40.120.10">
    <property type="entry name" value="Alpha-D-Glucose-1,6-Bisphosphate, subunit A, domain 3"/>
    <property type="match status" value="3"/>
</dbReference>
<organism evidence="16 17">
    <name type="scientific">Cryptolaemus montrouzieri</name>
    <dbReference type="NCBI Taxonomy" id="559131"/>
    <lineage>
        <taxon>Eukaryota</taxon>
        <taxon>Metazoa</taxon>
        <taxon>Ecdysozoa</taxon>
        <taxon>Arthropoda</taxon>
        <taxon>Hexapoda</taxon>
        <taxon>Insecta</taxon>
        <taxon>Pterygota</taxon>
        <taxon>Neoptera</taxon>
        <taxon>Endopterygota</taxon>
        <taxon>Coleoptera</taxon>
        <taxon>Polyphaga</taxon>
        <taxon>Cucujiformia</taxon>
        <taxon>Coccinelloidea</taxon>
        <taxon>Coccinellidae</taxon>
        <taxon>Scymninae</taxon>
        <taxon>Scymnini</taxon>
        <taxon>Cryptolaemus</taxon>
    </lineage>
</organism>
<proteinExistence type="inferred from homology"/>
<dbReference type="PANTHER" id="PTHR45745">
    <property type="entry name" value="PHOSPHOMANNOMUTASE 45A"/>
    <property type="match status" value="1"/>
</dbReference>
<evidence type="ECO:0000313" key="16">
    <source>
        <dbReference type="EMBL" id="KAL3269659.1"/>
    </source>
</evidence>
<evidence type="ECO:0000259" key="15">
    <source>
        <dbReference type="Pfam" id="PF02880"/>
    </source>
</evidence>
<evidence type="ECO:0008006" key="18">
    <source>
        <dbReference type="Google" id="ProtNLM"/>
    </source>
</evidence>
<dbReference type="InterPro" id="IPR005845">
    <property type="entry name" value="A-D-PHexomutase_a/b/a-II"/>
</dbReference>
<evidence type="ECO:0000256" key="1">
    <source>
        <dbReference type="ARBA" id="ARBA00001946"/>
    </source>
</evidence>
<dbReference type="PROSITE" id="PS00710">
    <property type="entry name" value="PGM_PMM"/>
    <property type="match status" value="1"/>
</dbReference>
<evidence type="ECO:0000256" key="9">
    <source>
        <dbReference type="ARBA" id="ARBA00023235"/>
    </source>
</evidence>
<accession>A0ABD2MU02</accession>
<dbReference type="Pfam" id="PF02880">
    <property type="entry name" value="PGM_PMM_III"/>
    <property type="match status" value="1"/>
</dbReference>
<comment type="cofactor">
    <cofactor evidence="1">
        <name>Mg(2+)</name>
        <dbReference type="ChEBI" id="CHEBI:18420"/>
    </cofactor>
</comment>
<comment type="subcellular location">
    <subcellularLocation>
        <location evidence="2">Cytoplasm</location>
    </subcellularLocation>
</comment>
<evidence type="ECO:0000256" key="4">
    <source>
        <dbReference type="ARBA" id="ARBA00022490"/>
    </source>
</evidence>
<dbReference type="InterPro" id="IPR036900">
    <property type="entry name" value="A-D-PHexomutase_C_sf"/>
</dbReference>
<keyword evidence="4" id="KW-0963">Cytoplasm</keyword>
<keyword evidence="9" id="KW-0413">Isomerase</keyword>
<evidence type="ECO:0000256" key="5">
    <source>
        <dbReference type="ARBA" id="ARBA00022526"/>
    </source>
</evidence>
<reference evidence="16 17" key="1">
    <citation type="journal article" date="2021" name="BMC Biol.">
        <title>Horizontally acquired antibacterial genes associated with adaptive radiation of ladybird beetles.</title>
        <authorList>
            <person name="Li H.S."/>
            <person name="Tang X.F."/>
            <person name="Huang Y.H."/>
            <person name="Xu Z.Y."/>
            <person name="Chen M.L."/>
            <person name="Du X.Y."/>
            <person name="Qiu B.Y."/>
            <person name="Chen P.T."/>
            <person name="Zhang W."/>
            <person name="Slipinski A."/>
            <person name="Escalona H.E."/>
            <person name="Waterhouse R.M."/>
            <person name="Zwick A."/>
            <person name="Pang H."/>
        </authorList>
    </citation>
    <scope>NUCLEOTIDE SEQUENCE [LARGE SCALE GENOMIC DNA]</scope>
    <source>
        <strain evidence="16">SYSU2018</strain>
    </source>
</reference>
<evidence type="ECO:0000313" key="17">
    <source>
        <dbReference type="Proteomes" id="UP001516400"/>
    </source>
</evidence>
<dbReference type="FunFam" id="3.40.120.10:FF:000035">
    <property type="entry name" value="Pgm3p"/>
    <property type="match status" value="1"/>
</dbReference>
<sequence length="598" mass="67903">MDNPELKARIAEWLLWDKNEKTLAEIKKLIDDSDYENLSKLLLKRLKFGTAGIRGKMQAGFSGMNDLVIIQTGQGLLKYLEKNEKDLLENNGIVIGYDGRHNSKRWAELTATIFVQAGYKAKLFGNLVPTPFIPFSVRKYKCAIGVVVTASHNPKDDNGYKVYSSNGAQILTPVDKWIQEHILQYLEPWPNSWETHIIQNNELVTDPLEEVLQDYTQRIKASILPEHLELNKKFNIMFTYTPMHGVGYNYIKKAFENINIQFKATPEQKDPHPDFPTVEYPNPEEGASCLDLSFNLADKIGSTIIIANDPDADRMACAEKDSKTGKWKIFSGNELGALLGWWLFQCFKSNNPKVPLNNVYMISSTVSSMILKSFANKEGFNFVDTLTGFKWIGNKALDLTKEGNYVILGFEEAIGYMCGLQVVDKDGISAACHMVTLATFLKSENKTLCDKLEEIYKTYGYHISLNSYFICYYSHVINSVFERIRNYEGPNTYPKTILNGKYTIKSVRDLTTGYDDSQPDKKAVLPVDPSSQMITFYFTNGLVVTLRTSGTEPKVKYYTEMCATPDQTDKEKILETMREQVNAVVEELLQPRKNNLIA</sequence>
<evidence type="ECO:0000256" key="7">
    <source>
        <dbReference type="ARBA" id="ARBA00022723"/>
    </source>
</evidence>
<keyword evidence="8 11" id="KW-0460">Magnesium</keyword>